<keyword evidence="3" id="KW-0813">Transport</keyword>
<keyword evidence="5 8" id="KW-0812">Transmembrane</keyword>
<evidence type="ECO:0000256" key="3">
    <source>
        <dbReference type="ARBA" id="ARBA00022448"/>
    </source>
</evidence>
<dbReference type="InterPro" id="IPR000522">
    <property type="entry name" value="ABC_transptr_permease_BtuC"/>
</dbReference>
<feature type="transmembrane region" description="Helical" evidence="8">
    <location>
        <begin position="347"/>
        <end position="367"/>
    </location>
</feature>
<gene>
    <name evidence="9" type="ORF">FHW37_101971</name>
</gene>
<dbReference type="InterPro" id="IPR037294">
    <property type="entry name" value="ABC_BtuC-like"/>
</dbReference>
<evidence type="ECO:0000256" key="7">
    <source>
        <dbReference type="ARBA" id="ARBA00023136"/>
    </source>
</evidence>
<feature type="transmembrane region" description="Helical" evidence="8">
    <location>
        <begin position="513"/>
        <end position="535"/>
    </location>
</feature>
<feature type="transmembrane region" description="Helical" evidence="8">
    <location>
        <begin position="246"/>
        <end position="265"/>
    </location>
</feature>
<feature type="transmembrane region" description="Helical" evidence="8">
    <location>
        <begin position="387"/>
        <end position="407"/>
    </location>
</feature>
<dbReference type="GO" id="GO:0005886">
    <property type="term" value="C:plasma membrane"/>
    <property type="evidence" value="ECO:0007669"/>
    <property type="project" value="UniProtKB-SubCell"/>
</dbReference>
<dbReference type="PANTHER" id="PTHR30472">
    <property type="entry name" value="FERRIC ENTEROBACTIN TRANSPORT SYSTEM PERMEASE PROTEIN"/>
    <property type="match status" value="1"/>
</dbReference>
<feature type="transmembrane region" description="Helical" evidence="8">
    <location>
        <begin position="90"/>
        <end position="113"/>
    </location>
</feature>
<feature type="transmembrane region" description="Helical" evidence="8">
    <location>
        <begin position="53"/>
        <end position="78"/>
    </location>
</feature>
<comment type="similarity">
    <text evidence="2">Belongs to the binding-protein-dependent transport system permease family. FecCD subfamily.</text>
</comment>
<dbReference type="RefSeq" id="WP_145633214.1">
    <property type="nucleotide sequence ID" value="NZ_VIWP01000001.1"/>
</dbReference>
<accession>A0A561R948</accession>
<proteinExistence type="inferred from homology"/>
<comment type="caution">
    <text evidence="9">The sequence shown here is derived from an EMBL/GenBank/DDBJ whole genome shotgun (WGS) entry which is preliminary data.</text>
</comment>
<feature type="transmembrane region" description="Helical" evidence="8">
    <location>
        <begin position="277"/>
        <end position="302"/>
    </location>
</feature>
<evidence type="ECO:0000256" key="5">
    <source>
        <dbReference type="ARBA" id="ARBA00022692"/>
    </source>
</evidence>
<dbReference type="SUPFAM" id="SSF81345">
    <property type="entry name" value="ABC transporter involved in vitamin B12 uptake, BtuC"/>
    <property type="match status" value="2"/>
</dbReference>
<dbReference type="OrthoDB" id="9811721at2"/>
<feature type="transmembrane region" description="Helical" evidence="8">
    <location>
        <begin position="603"/>
        <end position="622"/>
    </location>
</feature>
<dbReference type="AlphaFoldDB" id="A0A561R948"/>
<dbReference type="Pfam" id="PF01032">
    <property type="entry name" value="FecCD"/>
    <property type="match status" value="2"/>
</dbReference>
<feature type="transmembrane region" description="Helical" evidence="8">
    <location>
        <begin position="145"/>
        <end position="168"/>
    </location>
</feature>
<organism evidence="9 10">
    <name type="scientific">Neorhizobium alkalisoli</name>
    <dbReference type="NCBI Taxonomy" id="528178"/>
    <lineage>
        <taxon>Bacteria</taxon>
        <taxon>Pseudomonadati</taxon>
        <taxon>Pseudomonadota</taxon>
        <taxon>Alphaproteobacteria</taxon>
        <taxon>Hyphomicrobiales</taxon>
        <taxon>Rhizobiaceae</taxon>
        <taxon>Rhizobium/Agrobacterium group</taxon>
        <taxon>Neorhizobium</taxon>
    </lineage>
</organism>
<dbReference type="CDD" id="cd06550">
    <property type="entry name" value="TM_ABC_iron-siderophores_like"/>
    <property type="match status" value="2"/>
</dbReference>
<dbReference type="EMBL" id="VIWP01000001">
    <property type="protein sequence ID" value="TWF59165.1"/>
    <property type="molecule type" value="Genomic_DNA"/>
</dbReference>
<dbReference type="Proteomes" id="UP000320653">
    <property type="component" value="Unassembled WGS sequence"/>
</dbReference>
<keyword evidence="6 8" id="KW-1133">Transmembrane helix</keyword>
<feature type="transmembrane region" description="Helical" evidence="8">
    <location>
        <begin position="119"/>
        <end position="136"/>
    </location>
</feature>
<evidence type="ECO:0000256" key="4">
    <source>
        <dbReference type="ARBA" id="ARBA00022475"/>
    </source>
</evidence>
<protein>
    <submittedName>
        <fullName evidence="9">Iron complex transport system permease protein</fullName>
    </submittedName>
</protein>
<feature type="transmembrane region" description="Helical" evidence="8">
    <location>
        <begin position="629"/>
        <end position="649"/>
    </location>
</feature>
<evidence type="ECO:0000256" key="2">
    <source>
        <dbReference type="ARBA" id="ARBA00007935"/>
    </source>
</evidence>
<dbReference type="GO" id="GO:0033214">
    <property type="term" value="P:siderophore-iron import into cell"/>
    <property type="evidence" value="ECO:0007669"/>
    <property type="project" value="TreeGrafter"/>
</dbReference>
<feature type="transmembrane region" description="Helical" evidence="8">
    <location>
        <begin position="473"/>
        <end position="493"/>
    </location>
</feature>
<keyword evidence="7 8" id="KW-0472">Membrane</keyword>
<feature type="transmembrane region" description="Helical" evidence="8">
    <location>
        <begin position="12"/>
        <end position="33"/>
    </location>
</feature>
<comment type="subcellular location">
    <subcellularLocation>
        <location evidence="1">Cell membrane</location>
        <topology evidence="1">Multi-pass membrane protein</topology>
    </subcellularLocation>
</comment>
<dbReference type="Gene3D" id="1.10.3470.10">
    <property type="entry name" value="ABC transporter involved in vitamin B12 uptake, BtuC"/>
    <property type="match status" value="2"/>
</dbReference>
<feature type="transmembrane region" description="Helical" evidence="8">
    <location>
        <begin position="442"/>
        <end position="461"/>
    </location>
</feature>
<reference evidence="9 10" key="1">
    <citation type="submission" date="2019-06" db="EMBL/GenBank/DDBJ databases">
        <title>Sorghum-associated microbial communities from plants grown in Nebraska, USA.</title>
        <authorList>
            <person name="Schachtman D."/>
        </authorList>
    </citation>
    <scope>NUCLEOTIDE SEQUENCE [LARGE SCALE GENOMIC DNA]</scope>
    <source>
        <strain evidence="9 10">1225</strain>
    </source>
</reference>
<keyword evidence="10" id="KW-1185">Reference proteome</keyword>
<evidence type="ECO:0000313" key="9">
    <source>
        <dbReference type="EMBL" id="TWF59165.1"/>
    </source>
</evidence>
<evidence type="ECO:0000313" key="10">
    <source>
        <dbReference type="Proteomes" id="UP000320653"/>
    </source>
</evidence>
<name>A0A561R948_9HYPH</name>
<dbReference type="NCBIfam" id="NF007866">
    <property type="entry name" value="PRK10577.1-2"/>
    <property type="match status" value="1"/>
</dbReference>
<evidence type="ECO:0000256" key="8">
    <source>
        <dbReference type="SAM" id="Phobius"/>
    </source>
</evidence>
<evidence type="ECO:0000256" key="1">
    <source>
        <dbReference type="ARBA" id="ARBA00004651"/>
    </source>
</evidence>
<feature type="transmembrane region" description="Helical" evidence="8">
    <location>
        <begin position="561"/>
        <end position="583"/>
    </location>
</feature>
<dbReference type="PANTHER" id="PTHR30472:SF37">
    <property type="entry name" value="FE(3+) DICITRATE TRANSPORT SYSTEM PERMEASE PROTEIN FECD-RELATED"/>
    <property type="match status" value="1"/>
</dbReference>
<sequence>MISRLITPTRLCVIMALAAFGLYAVAISGYVPIADLSATLLHPDPASFGQIYVHYSLLPRIIVAILAGAALTFAGTIFQQLLKNPLAEPSTLGILSGAQLAITLLSLSVVTISAFQRDIAALIGGLVAVAIVSGLARKTDFSPMTLLLCGMVISFSAGSASVILALFHHEYLRGVFIWGSGSLIQNDYSNAIALAIRLIIFVPVLLLFQRPLAIAGLDDANARSLGLSLPSMRALVLFIATILAAFVVARVGVIAFVGLAASHIARMAGARTLNERLFWGALIGAFLLLVADSIVLVSAPIIGEVPTGTITAIAGALLMLALLRSASPSIDQLTPIAEHTSPRPTSGRALVFVCGAILVFAAIFSLTEQLFTHGIDPWGILSGRWPRVLTSASAGAMLAMAGAITQAITRNPMASPEGLGVSGGAGLGIIAAFFFGGMGSPLMPIAGGIIGAILSFSLVLAVARRRSYAPGPVLLGGIAVGALATAIISLIVASGDPRASYILAWTMGPTFRATGIVALIATALALIGLALSPLFRRWVEVLPLGDHTARALGINPGRSRVVLLLFVATLTGIATLVVGPLSFVGMMAPHIARVAGVRGQTRMLFAASAIGAALMITADWLGRAADFPYEIPAGVIAAFIGGPYFLWVIRSNGKTTSRP</sequence>
<feature type="transmembrane region" description="Helical" evidence="8">
    <location>
        <begin position="419"/>
        <end position="436"/>
    </location>
</feature>
<dbReference type="GO" id="GO:0022857">
    <property type="term" value="F:transmembrane transporter activity"/>
    <property type="evidence" value="ECO:0007669"/>
    <property type="project" value="InterPro"/>
</dbReference>
<keyword evidence="4" id="KW-1003">Cell membrane</keyword>
<feature type="transmembrane region" description="Helical" evidence="8">
    <location>
        <begin position="308"/>
        <end position="326"/>
    </location>
</feature>
<evidence type="ECO:0000256" key="6">
    <source>
        <dbReference type="ARBA" id="ARBA00022989"/>
    </source>
</evidence>